<dbReference type="InterPro" id="IPR050259">
    <property type="entry name" value="SDR"/>
</dbReference>
<proteinExistence type="inferred from homology"/>
<dbReference type="PRINTS" id="PR00080">
    <property type="entry name" value="SDRFAMILY"/>
</dbReference>
<protein>
    <recommendedName>
        <fullName evidence="5">3-oxoacyl-[acyl-carrier-protein] reductase MabA</fullName>
    </recommendedName>
</protein>
<dbReference type="Proteomes" id="UP000320791">
    <property type="component" value="Unassembled WGS sequence"/>
</dbReference>
<comment type="subcellular location">
    <subcellularLocation>
        <location evidence="1">Secreted</location>
        <location evidence="1">Cell wall</location>
    </subcellularLocation>
</comment>
<keyword evidence="4" id="KW-0560">Oxidoreductase</keyword>
<evidence type="ECO:0000256" key="6">
    <source>
        <dbReference type="ARBA" id="ARBA00047400"/>
    </source>
</evidence>
<dbReference type="Gene3D" id="3.40.50.720">
    <property type="entry name" value="NAD(P)-binding Rossmann-like Domain"/>
    <property type="match status" value="1"/>
</dbReference>
<dbReference type="AlphaFoldDB" id="A0A5C5UQW6"/>
<dbReference type="Pfam" id="PF13561">
    <property type="entry name" value="adh_short_C2"/>
    <property type="match status" value="1"/>
</dbReference>
<comment type="catalytic activity">
    <reaction evidence="6">
        <text>a (3R)-hydroxyacyl-[ACP] + NADP(+) = a 3-oxoacyl-[ACP] + NADPH + H(+)</text>
        <dbReference type="Rhea" id="RHEA:17397"/>
        <dbReference type="Rhea" id="RHEA-COMP:9916"/>
        <dbReference type="Rhea" id="RHEA-COMP:9945"/>
        <dbReference type="ChEBI" id="CHEBI:15378"/>
        <dbReference type="ChEBI" id="CHEBI:57783"/>
        <dbReference type="ChEBI" id="CHEBI:58349"/>
        <dbReference type="ChEBI" id="CHEBI:78776"/>
        <dbReference type="ChEBI" id="CHEBI:78827"/>
        <dbReference type="EC" id="1.1.1.100"/>
    </reaction>
    <physiologicalReaction direction="right-to-left" evidence="6">
        <dbReference type="Rhea" id="RHEA:17399"/>
    </physiologicalReaction>
</comment>
<dbReference type="GO" id="GO:0004316">
    <property type="term" value="F:3-oxoacyl-[acyl-carrier-protein] reductase (NADPH) activity"/>
    <property type="evidence" value="ECO:0007669"/>
    <property type="project" value="UniProtKB-EC"/>
</dbReference>
<keyword evidence="3" id="KW-0964">Secreted</keyword>
<dbReference type="PRINTS" id="PR00081">
    <property type="entry name" value="GDHRDH"/>
</dbReference>
<dbReference type="EMBL" id="VOHM01000003">
    <property type="protein sequence ID" value="TWT28704.1"/>
    <property type="molecule type" value="Genomic_DNA"/>
</dbReference>
<name>A0A5C5UQW6_9CORY</name>
<reference evidence="7 8" key="1">
    <citation type="submission" date="2019-08" db="EMBL/GenBank/DDBJ databases">
        <authorList>
            <person name="Lei W."/>
        </authorList>
    </citation>
    <scope>NUCLEOTIDE SEQUENCE [LARGE SCALE GENOMIC DNA]</scope>
    <source>
        <strain evidence="7 8">CCUG 58627</strain>
    </source>
</reference>
<evidence type="ECO:0000256" key="3">
    <source>
        <dbReference type="ARBA" id="ARBA00022512"/>
    </source>
</evidence>
<accession>A0A5C5UQW6</accession>
<dbReference type="FunFam" id="3.40.50.720:FF:000084">
    <property type="entry name" value="Short-chain dehydrogenase reductase"/>
    <property type="match status" value="1"/>
</dbReference>
<evidence type="ECO:0000256" key="5">
    <source>
        <dbReference type="ARBA" id="ARBA00040781"/>
    </source>
</evidence>
<dbReference type="PANTHER" id="PTHR42879:SF2">
    <property type="entry name" value="3-OXOACYL-[ACYL-CARRIER-PROTEIN] REDUCTASE FABG"/>
    <property type="match status" value="1"/>
</dbReference>
<keyword evidence="3" id="KW-0134">Cell wall</keyword>
<evidence type="ECO:0000313" key="8">
    <source>
        <dbReference type="Proteomes" id="UP000320791"/>
    </source>
</evidence>
<dbReference type="SUPFAM" id="SSF51735">
    <property type="entry name" value="NAD(P)-binding Rossmann-fold domains"/>
    <property type="match status" value="1"/>
</dbReference>
<dbReference type="RefSeq" id="WP_146323466.1">
    <property type="nucleotide sequence ID" value="NZ_BAABLR010000027.1"/>
</dbReference>
<dbReference type="CDD" id="cd05233">
    <property type="entry name" value="SDR_c"/>
    <property type="match status" value="1"/>
</dbReference>
<evidence type="ECO:0000256" key="4">
    <source>
        <dbReference type="ARBA" id="ARBA00023002"/>
    </source>
</evidence>
<comment type="caution">
    <text evidence="7">The sequence shown here is derived from an EMBL/GenBank/DDBJ whole genome shotgun (WGS) entry which is preliminary data.</text>
</comment>
<dbReference type="PANTHER" id="PTHR42879">
    <property type="entry name" value="3-OXOACYL-(ACYL-CARRIER-PROTEIN) REDUCTASE"/>
    <property type="match status" value="1"/>
</dbReference>
<evidence type="ECO:0000256" key="1">
    <source>
        <dbReference type="ARBA" id="ARBA00004191"/>
    </source>
</evidence>
<organism evidence="7 8">
    <name type="scientific">Corynebacterium canis</name>
    <dbReference type="NCBI Taxonomy" id="679663"/>
    <lineage>
        <taxon>Bacteria</taxon>
        <taxon>Bacillati</taxon>
        <taxon>Actinomycetota</taxon>
        <taxon>Actinomycetes</taxon>
        <taxon>Mycobacteriales</taxon>
        <taxon>Corynebacteriaceae</taxon>
        <taxon>Corynebacterium</taxon>
    </lineage>
</organism>
<dbReference type="InterPro" id="IPR036291">
    <property type="entry name" value="NAD(P)-bd_dom_sf"/>
</dbReference>
<dbReference type="InterPro" id="IPR002347">
    <property type="entry name" value="SDR_fam"/>
</dbReference>
<dbReference type="OrthoDB" id="517007at2"/>
<evidence type="ECO:0000256" key="2">
    <source>
        <dbReference type="ARBA" id="ARBA00006484"/>
    </source>
</evidence>
<comment type="similarity">
    <text evidence="2">Belongs to the short-chain dehydrogenases/reductases (SDR) family.</text>
</comment>
<keyword evidence="8" id="KW-1185">Reference proteome</keyword>
<evidence type="ECO:0000313" key="7">
    <source>
        <dbReference type="EMBL" id="TWT28704.1"/>
    </source>
</evidence>
<sequence>MNAPTSLAGRTALVTGGSTGIGLGIARSLATAGANVVIAALDDAHLAAVTEFPTVPCDVTDLSQCHKAVAFAVETYGNLDIVAANAGAYPQLAIADIDAAALGELTKLNVGGTANIVVAALPYLKRSGAGRIVVTSSITGNVTGFPGWAHYGATKAAQMGYVRTAAIELANDGITCNAVLPGNVLTPGLQALGQEYCDQMARSVPGGKLGTPEDIGNVVAFLASDAARYINGQGIIVDGGQVLPESPEALGG</sequence>
<gene>
    <name evidence="7" type="ORF">FRX94_02115</name>
</gene>